<gene>
    <name evidence="2" type="ORF">GCM10011374_30320</name>
</gene>
<sequence length="83" mass="8895">MRPVSYSPLVGVAAGLIMWLALPSTVGPLNLALTGQIIMWVSVAAFVISLMMASRTRRASTVRREVADPVAGQRVVRSETDVV</sequence>
<keyword evidence="3" id="KW-1185">Reference proteome</keyword>
<comment type="caution">
    <text evidence="2">The sequence shown here is derived from an EMBL/GenBank/DDBJ whole genome shotgun (WGS) entry which is preliminary data.</text>
</comment>
<dbReference type="AlphaFoldDB" id="A0A917LYT6"/>
<keyword evidence="1" id="KW-0472">Membrane</keyword>
<evidence type="ECO:0000313" key="2">
    <source>
        <dbReference type="EMBL" id="GGG64593.1"/>
    </source>
</evidence>
<proteinExistence type="predicted"/>
<reference evidence="2" key="1">
    <citation type="journal article" date="2014" name="Int. J. Syst. Evol. Microbiol.">
        <title>Complete genome sequence of Corynebacterium casei LMG S-19264T (=DSM 44701T), isolated from a smear-ripened cheese.</title>
        <authorList>
            <consortium name="US DOE Joint Genome Institute (JGI-PGF)"/>
            <person name="Walter F."/>
            <person name="Albersmeier A."/>
            <person name="Kalinowski J."/>
            <person name="Ruckert C."/>
        </authorList>
    </citation>
    <scope>NUCLEOTIDE SEQUENCE</scope>
    <source>
        <strain evidence="2">CGMCC 1.12187</strain>
    </source>
</reference>
<feature type="transmembrane region" description="Helical" evidence="1">
    <location>
        <begin position="33"/>
        <end position="54"/>
    </location>
</feature>
<evidence type="ECO:0000256" key="1">
    <source>
        <dbReference type="SAM" id="Phobius"/>
    </source>
</evidence>
<keyword evidence="1" id="KW-0812">Transmembrane</keyword>
<dbReference type="RefSeq" id="WP_188538694.1">
    <property type="nucleotide sequence ID" value="NZ_BMEQ01000019.1"/>
</dbReference>
<protein>
    <submittedName>
        <fullName evidence="2">Uncharacterized protein</fullName>
    </submittedName>
</protein>
<name>A0A917LYT6_9MICC</name>
<reference evidence="2" key="2">
    <citation type="submission" date="2020-09" db="EMBL/GenBank/DDBJ databases">
        <authorList>
            <person name="Sun Q."/>
            <person name="Zhou Y."/>
        </authorList>
    </citation>
    <scope>NUCLEOTIDE SEQUENCE</scope>
    <source>
        <strain evidence="2">CGMCC 1.12187</strain>
    </source>
</reference>
<organism evidence="2 3">
    <name type="scientific">Kocuria dechangensis</name>
    <dbReference type="NCBI Taxonomy" id="1176249"/>
    <lineage>
        <taxon>Bacteria</taxon>
        <taxon>Bacillati</taxon>
        <taxon>Actinomycetota</taxon>
        <taxon>Actinomycetes</taxon>
        <taxon>Micrococcales</taxon>
        <taxon>Micrococcaceae</taxon>
        <taxon>Kocuria</taxon>
    </lineage>
</organism>
<evidence type="ECO:0000313" key="3">
    <source>
        <dbReference type="Proteomes" id="UP000638848"/>
    </source>
</evidence>
<dbReference type="Proteomes" id="UP000638848">
    <property type="component" value="Unassembled WGS sequence"/>
</dbReference>
<keyword evidence="1" id="KW-1133">Transmembrane helix</keyword>
<accession>A0A917LYT6</accession>
<dbReference type="EMBL" id="BMEQ01000019">
    <property type="protein sequence ID" value="GGG64593.1"/>
    <property type="molecule type" value="Genomic_DNA"/>
</dbReference>